<evidence type="ECO:0000313" key="3">
    <source>
        <dbReference type="EMBL" id="KAJ8903635.1"/>
    </source>
</evidence>
<reference evidence="3 4" key="1">
    <citation type="journal article" date="2023" name="Nat. Commun.">
        <title>Origin of minicircular mitochondrial genomes in red algae.</title>
        <authorList>
            <person name="Lee Y."/>
            <person name="Cho C.H."/>
            <person name="Lee Y.M."/>
            <person name="Park S.I."/>
            <person name="Yang J.H."/>
            <person name="West J.A."/>
            <person name="Bhattacharya D."/>
            <person name="Yoon H.S."/>
        </authorList>
    </citation>
    <scope>NUCLEOTIDE SEQUENCE [LARGE SCALE GENOMIC DNA]</scope>
    <source>
        <strain evidence="3 4">CCMP1338</strain>
        <tissue evidence="3">Whole cell</tissue>
    </source>
</reference>
<accession>A0AAV8UM51</accession>
<dbReference type="EMBL" id="JAMWBK010000007">
    <property type="protein sequence ID" value="KAJ8903635.1"/>
    <property type="molecule type" value="Genomic_DNA"/>
</dbReference>
<gene>
    <name evidence="3" type="ORF">NDN08_004737</name>
</gene>
<comment type="caution">
    <text evidence="3">The sequence shown here is derived from an EMBL/GenBank/DDBJ whole genome shotgun (WGS) entry which is preliminary data.</text>
</comment>
<keyword evidence="2" id="KW-0472">Membrane</keyword>
<feature type="transmembrane region" description="Helical" evidence="2">
    <location>
        <begin position="50"/>
        <end position="67"/>
    </location>
</feature>
<keyword evidence="4" id="KW-1185">Reference proteome</keyword>
<dbReference type="Proteomes" id="UP001157974">
    <property type="component" value="Unassembled WGS sequence"/>
</dbReference>
<keyword evidence="2" id="KW-1133">Transmembrane helix</keyword>
<protein>
    <submittedName>
        <fullName evidence="3">Uncharacterized protein</fullName>
    </submittedName>
</protein>
<feature type="coiled-coil region" evidence="1">
    <location>
        <begin position="219"/>
        <end position="246"/>
    </location>
</feature>
<evidence type="ECO:0000256" key="1">
    <source>
        <dbReference type="SAM" id="Coils"/>
    </source>
</evidence>
<dbReference type="AlphaFoldDB" id="A0AAV8UM51"/>
<proteinExistence type="predicted"/>
<keyword evidence="1" id="KW-0175">Coiled coil</keyword>
<evidence type="ECO:0000313" key="4">
    <source>
        <dbReference type="Proteomes" id="UP001157974"/>
    </source>
</evidence>
<sequence>MVSRSKLNENWQDFDDEDRQSRALRESRRGSRFQGRAPVFERIRGWDNRLLLIIVVLVVTGVFFTGIRNTGVELTIEQLAELERRVSVFHNTSIYAYDVNKSEGLLSMFTPAEWAETAKDVDYVAFVYDDVFEAMNQKWIGHVHRALAKSVFPGFGIALFSCGCIVPSVYFEYASPRFDGAECIALPGFVFDNDFIFWIKEDLGVPCRKREGLLETSVLEKYEAELETAKENFAELLDKLRERQRESTAKSSGRHPTLAHIKYKKHPA</sequence>
<organism evidence="3 4">
    <name type="scientific">Rhodosorus marinus</name>
    <dbReference type="NCBI Taxonomy" id="101924"/>
    <lineage>
        <taxon>Eukaryota</taxon>
        <taxon>Rhodophyta</taxon>
        <taxon>Stylonematophyceae</taxon>
        <taxon>Stylonematales</taxon>
        <taxon>Stylonemataceae</taxon>
        <taxon>Rhodosorus</taxon>
    </lineage>
</organism>
<keyword evidence="2" id="KW-0812">Transmembrane</keyword>
<name>A0AAV8UM51_9RHOD</name>
<evidence type="ECO:0000256" key="2">
    <source>
        <dbReference type="SAM" id="Phobius"/>
    </source>
</evidence>